<protein>
    <submittedName>
        <fullName evidence="1">Uncharacterized protein</fullName>
    </submittedName>
</protein>
<accession>A0AAX3FQC7</accession>
<dbReference type="AlphaFoldDB" id="A0AAX3FQC7"/>
<evidence type="ECO:0000313" key="2">
    <source>
        <dbReference type="Proteomes" id="UP000268529"/>
    </source>
</evidence>
<gene>
    <name evidence="1" type="ORF">NCTC8529_02318</name>
</gene>
<dbReference type="Proteomes" id="UP000268529">
    <property type="component" value="Chromosome"/>
</dbReference>
<proteinExistence type="predicted"/>
<reference evidence="1 2" key="1">
    <citation type="submission" date="2018-12" db="EMBL/GenBank/DDBJ databases">
        <authorList>
            <consortium name="Pathogen Informatics"/>
        </authorList>
    </citation>
    <scope>NUCLEOTIDE SEQUENCE [LARGE SCALE GENOMIC DNA]</scope>
    <source>
        <strain evidence="1 2">NCTC8529</strain>
    </source>
</reference>
<dbReference type="RefSeq" id="WP_129545066.1">
    <property type="nucleotide sequence ID" value="NZ_LR134310.1"/>
</dbReference>
<sequence>MAIYFFRVGYRMRLGCNNRIKLSILFLFSFISMDVFAIAQWSKVGYVYRIDSKKNSSNDYDMSKCDLKMSTAGMNEDGDPHAQRDYLDIKLDQYSIVFNYGTNFKDKFFADGAFKYAQQIRFSVGENYRKPLLSALKKALKAGNCDIAQSLVDTLANGKVQKEGNPMNS</sequence>
<dbReference type="EMBL" id="LR134310">
    <property type="protein sequence ID" value="VEE93169.1"/>
    <property type="molecule type" value="Genomic_DNA"/>
</dbReference>
<name>A0AAX3FQC7_ACTEU</name>
<organism evidence="1 2">
    <name type="scientific">Actinobacillus equuli</name>
    <dbReference type="NCBI Taxonomy" id="718"/>
    <lineage>
        <taxon>Bacteria</taxon>
        <taxon>Pseudomonadati</taxon>
        <taxon>Pseudomonadota</taxon>
        <taxon>Gammaproteobacteria</taxon>
        <taxon>Pasteurellales</taxon>
        <taxon>Pasteurellaceae</taxon>
        <taxon>Actinobacillus</taxon>
    </lineage>
</organism>
<dbReference type="GeneID" id="92744910"/>
<evidence type="ECO:0000313" key="1">
    <source>
        <dbReference type="EMBL" id="VEE93169.1"/>
    </source>
</evidence>